<dbReference type="InterPro" id="IPR005135">
    <property type="entry name" value="Endo/exonuclease/phosphatase"/>
</dbReference>
<dbReference type="Proteomes" id="UP000824596">
    <property type="component" value="Unassembled WGS sequence"/>
</dbReference>
<dbReference type="Gene3D" id="3.60.10.10">
    <property type="entry name" value="Endonuclease/exonuclease/phosphatase"/>
    <property type="match status" value="1"/>
</dbReference>
<reference evidence="4" key="1">
    <citation type="submission" date="2021-09" db="EMBL/GenBank/DDBJ databases">
        <title>A high-quality genome of the endoparasitic fungus Hirsutella rhossiliensis with a comparison of Hirsutella genomes reveals transposable elements contributing to genome size variation.</title>
        <authorList>
            <person name="Lin R."/>
            <person name="Jiao Y."/>
            <person name="Sun X."/>
            <person name="Ling J."/>
            <person name="Xie B."/>
            <person name="Cheng X."/>
        </authorList>
    </citation>
    <scope>NUCLEOTIDE SEQUENCE</scope>
    <source>
        <strain evidence="4">HR02</strain>
    </source>
</reference>
<feature type="coiled-coil region" evidence="1">
    <location>
        <begin position="29"/>
        <end position="88"/>
    </location>
</feature>
<dbReference type="PANTHER" id="PTHR33481">
    <property type="entry name" value="REVERSE TRANSCRIPTASE"/>
    <property type="match status" value="1"/>
</dbReference>
<dbReference type="SUPFAM" id="SSF56219">
    <property type="entry name" value="DNase I-like"/>
    <property type="match status" value="1"/>
</dbReference>
<accession>A0A9P8SLF3</accession>
<evidence type="ECO:0000259" key="2">
    <source>
        <dbReference type="Pfam" id="PF00078"/>
    </source>
</evidence>
<dbReference type="InterPro" id="IPR036691">
    <property type="entry name" value="Endo/exonu/phosph_ase_sf"/>
</dbReference>
<evidence type="ECO:0000313" key="4">
    <source>
        <dbReference type="EMBL" id="KAH0966199.1"/>
    </source>
</evidence>
<dbReference type="RefSeq" id="XP_044723712.1">
    <property type="nucleotide sequence ID" value="XM_044860079.1"/>
</dbReference>
<dbReference type="GO" id="GO:0004519">
    <property type="term" value="F:endonuclease activity"/>
    <property type="evidence" value="ECO:0007669"/>
    <property type="project" value="UniProtKB-KW"/>
</dbReference>
<evidence type="ECO:0000256" key="1">
    <source>
        <dbReference type="SAM" id="Coils"/>
    </source>
</evidence>
<dbReference type="AlphaFoldDB" id="A0A9P8SLF3"/>
<evidence type="ECO:0000259" key="3">
    <source>
        <dbReference type="Pfam" id="PF14529"/>
    </source>
</evidence>
<evidence type="ECO:0000313" key="5">
    <source>
        <dbReference type="Proteomes" id="UP000824596"/>
    </source>
</evidence>
<keyword evidence="5" id="KW-1185">Reference proteome</keyword>
<dbReference type="InterPro" id="IPR000477">
    <property type="entry name" value="RT_dom"/>
</dbReference>
<sequence length="761" mass="85357">MARPARRCSEVLEVLGRMGGEMGRLKDAIHEQSDTIRAQESLIRELQSQVKESRRESDRENKELREELQNTKKDLRQIREQLEAFNAATNSERNSPQASYADVARITPSNISTNLSSPSTRMTPSSFSDTLYCTIDLSRVEDQNRGRAQVGEIRQAVEAEMRAKEGHEGWRCAAVVKDARNAERVKIMCRNETELQRVKDAAQKTAVIGARVMRDQLYPVKVDNANRTAVLDAEGYVLTGAAEALGVENNVTIAKISWLSNKEIGKANRSQGLLMECIAAEPKCVPCGGPHEKLGIFQLNVRKRDTVQLSVMNDEELKDCAVLAIAEPYARKKDGMIVTAPMGHSSWSRILPTQTNEAGWPVRSMLWIRKDIDSEQVPIPSSDLTAAVLHLPDRDVLVMSVYVQGKDEEALILTTTELGGLITRFRNGTGKRTDVVLAGDFNRHDLLWEAIVLLPRGTKTWQGPDKESTIDLMLVSTELADDMVKCAIHPAEYGSDHRAIHTAFDIDLPERDLTPRLLLRNAPWTAIRNRTDRFMEVVLKLTMEEIERKVMTAKPWKAPGDDGLPAMQWRMAKIIPLKKPGKDDYTAARAWRPISLLSTLGKILEAVMAERISFAVETFGLLPTNHFGARKRRSAEQALVLLQEKIYKAWRMGKVLSLVNFDVKGAYNGVFKDRLLQRLAARGLPRELVSTSGGSIAFVDDYSAWVTGRTIWPQENAKVLGVVMDAKLRYKEHMLFTAAVAPAMDYASTMSRKQRQAFGRW</sequence>
<dbReference type="EMBL" id="JAIZPD010000002">
    <property type="protein sequence ID" value="KAH0966199.1"/>
    <property type="molecule type" value="Genomic_DNA"/>
</dbReference>
<dbReference type="Pfam" id="PF14529">
    <property type="entry name" value="Exo_endo_phos_2"/>
    <property type="match status" value="1"/>
</dbReference>
<organism evidence="4 5">
    <name type="scientific">Hirsutella rhossiliensis</name>
    <dbReference type="NCBI Taxonomy" id="111463"/>
    <lineage>
        <taxon>Eukaryota</taxon>
        <taxon>Fungi</taxon>
        <taxon>Dikarya</taxon>
        <taxon>Ascomycota</taxon>
        <taxon>Pezizomycotina</taxon>
        <taxon>Sordariomycetes</taxon>
        <taxon>Hypocreomycetidae</taxon>
        <taxon>Hypocreales</taxon>
        <taxon>Ophiocordycipitaceae</taxon>
        <taxon>Hirsutella</taxon>
    </lineage>
</organism>
<keyword evidence="1" id="KW-0175">Coiled coil</keyword>
<dbReference type="PANTHER" id="PTHR33481:SF1">
    <property type="entry name" value="ENDONUCLEASE_EXONUCLEASE_PHOSPHATASE DOMAIN-CONTAINING PROTEIN-RELATED"/>
    <property type="match status" value="1"/>
</dbReference>
<dbReference type="OrthoDB" id="412006at2759"/>
<protein>
    <submittedName>
        <fullName evidence="4">Endonuclease-reverse transcriptase domain-containing protein</fullName>
    </submittedName>
</protein>
<keyword evidence="4" id="KW-0255">Endonuclease</keyword>
<proteinExistence type="predicted"/>
<feature type="domain" description="Endonuclease/exonuclease/phosphatase" evidence="3">
    <location>
        <begin position="453"/>
        <end position="500"/>
    </location>
</feature>
<dbReference type="CDD" id="cd01650">
    <property type="entry name" value="RT_nLTR_like"/>
    <property type="match status" value="1"/>
</dbReference>
<comment type="caution">
    <text evidence="4">The sequence shown here is derived from an EMBL/GenBank/DDBJ whole genome shotgun (WGS) entry which is preliminary data.</text>
</comment>
<keyword evidence="4" id="KW-0540">Nuclease</keyword>
<gene>
    <name evidence="4" type="ORF">HRG_01608</name>
</gene>
<keyword evidence="4" id="KW-0378">Hydrolase</keyword>
<dbReference type="GeneID" id="68350737"/>
<dbReference type="Pfam" id="PF00078">
    <property type="entry name" value="RVT_1"/>
    <property type="match status" value="1"/>
</dbReference>
<name>A0A9P8SLF3_9HYPO</name>
<feature type="domain" description="Reverse transcriptase" evidence="2">
    <location>
        <begin position="580"/>
        <end position="687"/>
    </location>
</feature>